<dbReference type="Proteomes" id="UP001214250">
    <property type="component" value="Chromosome 1"/>
</dbReference>
<evidence type="ECO:0000313" key="2">
    <source>
        <dbReference type="Proteomes" id="UP001214250"/>
    </source>
</evidence>
<dbReference type="InterPro" id="IPR029058">
    <property type="entry name" value="AB_hydrolase_fold"/>
</dbReference>
<dbReference type="SUPFAM" id="SSF53474">
    <property type="entry name" value="alpha/beta-Hydrolases"/>
    <property type="match status" value="1"/>
</dbReference>
<name>A0ABY7VS10_9BACT</name>
<evidence type="ECO:0008006" key="3">
    <source>
        <dbReference type="Google" id="ProtNLM"/>
    </source>
</evidence>
<gene>
    <name evidence="1" type="ORF">PQO03_03335</name>
</gene>
<keyword evidence="2" id="KW-1185">Reference proteome</keyword>
<proteinExistence type="predicted"/>
<evidence type="ECO:0000313" key="1">
    <source>
        <dbReference type="EMBL" id="WDE96993.1"/>
    </source>
</evidence>
<sequence length="284" mass="32700">MKAFNHEAYKDYDYKMTIISEEKFGSVFEYELKAKESLVIDEERWINMIVYLNEKPSAKLLIIQPISKGKYRITDYVARYFVSKGWNCLIVKRDKRYSKIREPSRLNLQLYEWVLDNRLILDFLYDKKPFEFSKVAMFGISKGAIKTSLILGDDKRVSAGVMVLGGGNLSEFLPESQERGVKKARLAYIEENGSGVEAFKLALEKSLSIDPLDMAKYVDGRKTLHVLAYFDTAVPYSYGKELYQAMPGAELYTILAGHYTAILYLPFILNRSEAFYQKKLSLGQ</sequence>
<organism evidence="1 2">
    <name type="scientific">Lentisphaera profundi</name>
    <dbReference type="NCBI Taxonomy" id="1658616"/>
    <lineage>
        <taxon>Bacteria</taxon>
        <taxon>Pseudomonadati</taxon>
        <taxon>Lentisphaerota</taxon>
        <taxon>Lentisphaeria</taxon>
        <taxon>Lentisphaerales</taxon>
        <taxon>Lentisphaeraceae</taxon>
        <taxon>Lentisphaera</taxon>
    </lineage>
</organism>
<accession>A0ABY7VS10</accession>
<reference evidence="1 2" key="1">
    <citation type="submission" date="2023-02" db="EMBL/GenBank/DDBJ databases">
        <title>Genome sequence of Lentisphaera profundi SAORIC-696.</title>
        <authorList>
            <person name="Kim e."/>
            <person name="Cho J.-C."/>
            <person name="Choi A."/>
            <person name="Kang I."/>
        </authorList>
    </citation>
    <scope>NUCLEOTIDE SEQUENCE [LARGE SCALE GENOMIC DNA]</scope>
    <source>
        <strain evidence="1 2">SAORIC-696</strain>
    </source>
</reference>
<dbReference type="RefSeq" id="WP_274151106.1">
    <property type="nucleotide sequence ID" value="NZ_CP117811.1"/>
</dbReference>
<dbReference type="EMBL" id="CP117811">
    <property type="protein sequence ID" value="WDE96993.1"/>
    <property type="molecule type" value="Genomic_DNA"/>
</dbReference>
<protein>
    <recommendedName>
        <fullName evidence="3">Alpha/beta hydrolase</fullName>
    </recommendedName>
</protein>
<dbReference type="Gene3D" id="3.40.50.1820">
    <property type="entry name" value="alpha/beta hydrolase"/>
    <property type="match status" value="1"/>
</dbReference>